<dbReference type="SUPFAM" id="SSF47413">
    <property type="entry name" value="lambda repressor-like DNA-binding domains"/>
    <property type="match status" value="1"/>
</dbReference>
<accession>A0A2S3U6Q7</accession>
<dbReference type="PANTHER" id="PTHR36924:SF1">
    <property type="entry name" value="ANTITOXIN HIGA-1"/>
    <property type="match status" value="1"/>
</dbReference>
<feature type="domain" description="HTH cro/C1-type" evidence="2">
    <location>
        <begin position="28"/>
        <end position="68"/>
    </location>
</feature>
<evidence type="ECO:0000256" key="1">
    <source>
        <dbReference type="ARBA" id="ARBA00023125"/>
    </source>
</evidence>
<organism evidence="3 4">
    <name type="scientific">Lactiplantibacillus plantarum subsp. plantarum</name>
    <dbReference type="NCBI Taxonomy" id="337330"/>
    <lineage>
        <taxon>Bacteria</taxon>
        <taxon>Bacillati</taxon>
        <taxon>Bacillota</taxon>
        <taxon>Bacilli</taxon>
        <taxon>Lactobacillales</taxon>
        <taxon>Lactobacillaceae</taxon>
        <taxon>Lactiplantibacillus</taxon>
    </lineage>
</organism>
<dbReference type="Gene3D" id="1.10.260.40">
    <property type="entry name" value="lambda repressor-like DNA-binding domains"/>
    <property type="match status" value="1"/>
</dbReference>
<gene>
    <name evidence="3" type="ORF">S101258_01276</name>
</gene>
<dbReference type="InterPro" id="IPR010982">
    <property type="entry name" value="Lambda_DNA-bd_dom_sf"/>
</dbReference>
<comment type="caution">
    <text evidence="3">The sequence shown here is derived from an EMBL/GenBank/DDBJ whole genome shotgun (WGS) entry which is preliminary data.</text>
</comment>
<evidence type="ECO:0000313" key="4">
    <source>
        <dbReference type="Proteomes" id="UP000236990"/>
    </source>
</evidence>
<name>A0A2S3U6Q7_LACPN</name>
<dbReference type="Proteomes" id="UP000236990">
    <property type="component" value="Unassembled WGS sequence"/>
</dbReference>
<keyword evidence="1" id="KW-0238">DNA-binding</keyword>
<dbReference type="PROSITE" id="PS50943">
    <property type="entry name" value="HTH_CROC1"/>
    <property type="match status" value="1"/>
</dbReference>
<dbReference type="InterPro" id="IPR001387">
    <property type="entry name" value="Cro/C1-type_HTH"/>
</dbReference>
<dbReference type="NCBIfam" id="TIGR02607">
    <property type="entry name" value="antidote_HigA"/>
    <property type="match status" value="1"/>
</dbReference>
<proteinExistence type="predicted"/>
<dbReference type="InterPro" id="IPR013430">
    <property type="entry name" value="Toxin_antidote_HigA"/>
</dbReference>
<reference evidence="3 4" key="1">
    <citation type="submission" date="2017-06" db="EMBL/GenBank/DDBJ databases">
        <title>Genome sequence of Lactobacillus plantarum subsp. plantarum strain SRCM101258.</title>
        <authorList>
            <person name="Cho S.H."/>
        </authorList>
    </citation>
    <scope>NUCLEOTIDE SEQUENCE [LARGE SCALE GENOMIC DNA]</scope>
    <source>
        <strain evidence="3 4">SRCM101258</strain>
    </source>
</reference>
<evidence type="ECO:0000259" key="2">
    <source>
        <dbReference type="PROSITE" id="PS50943"/>
    </source>
</evidence>
<dbReference type="PANTHER" id="PTHR36924">
    <property type="entry name" value="ANTITOXIN HIGA-1"/>
    <property type="match status" value="1"/>
</dbReference>
<dbReference type="GO" id="GO:0003677">
    <property type="term" value="F:DNA binding"/>
    <property type="evidence" value="ECO:0007669"/>
    <property type="project" value="UniProtKB-KW"/>
</dbReference>
<dbReference type="AlphaFoldDB" id="A0A2S3U6Q7"/>
<dbReference type="Pfam" id="PF01381">
    <property type="entry name" value="HTH_3"/>
    <property type="match status" value="1"/>
</dbReference>
<evidence type="ECO:0000313" key="3">
    <source>
        <dbReference type="EMBL" id="POD85847.1"/>
    </source>
</evidence>
<sequence>MTEMPTPKISEILEEEFMAPLQISAYFLAKQIGVPTSRIQDLLHDRRQITADTSLRLGRFFGVSDQYFLAIQNDIEIRKLKQRHSAAYAQIKPYQVS</sequence>
<protein>
    <submittedName>
        <fullName evidence="3">Virulence-associated protein</fullName>
    </submittedName>
</protein>
<dbReference type="EMBL" id="NKCZ01000092">
    <property type="protein sequence ID" value="POD85847.1"/>
    <property type="molecule type" value="Genomic_DNA"/>
</dbReference>
<dbReference type="CDD" id="cd00093">
    <property type="entry name" value="HTH_XRE"/>
    <property type="match status" value="1"/>
</dbReference>